<dbReference type="RefSeq" id="WP_150610430.1">
    <property type="nucleotide sequence ID" value="NZ_CABPRY010000012.1"/>
</dbReference>
<dbReference type="AlphaFoldDB" id="A0A5E4XSL1"/>
<organism evidence="1 2">
    <name type="scientific">Pandoraea cepalis</name>
    <dbReference type="NCBI Taxonomy" id="2508294"/>
    <lineage>
        <taxon>Bacteria</taxon>
        <taxon>Pseudomonadati</taxon>
        <taxon>Pseudomonadota</taxon>
        <taxon>Betaproteobacteria</taxon>
        <taxon>Burkholderiales</taxon>
        <taxon>Burkholderiaceae</taxon>
        <taxon>Pandoraea</taxon>
    </lineage>
</organism>
<dbReference type="Gene3D" id="3.10.450.620">
    <property type="entry name" value="JHP933, nucleotidyltransferase-like core domain"/>
    <property type="match status" value="1"/>
</dbReference>
<dbReference type="Proteomes" id="UP000396788">
    <property type="component" value="Unassembled WGS sequence"/>
</dbReference>
<evidence type="ECO:0000313" key="1">
    <source>
        <dbReference type="EMBL" id="VVE39062.1"/>
    </source>
</evidence>
<gene>
    <name evidence="1" type="ORF">PCE31107_04062</name>
</gene>
<sequence length="324" mass="35863">MKIISKEQRDLIDALIAEQDLGGISAAILEKDIHVSDTLRALASLEHENLQLAFCGGTSLSKAHRIIKRMSEDIDLKVVLAPNHGFSQNQLKSHLSALKRKIVECMIGLGFSEIPEETVARNANGFFASGWHYNAQYAAATSLRPHLKLEFTTRTPCFATSQQTLGYLAYQLATQDAAPFTMQCVAVEETLGEKVLSFLRRFAEHRAGAKDKWDDALVRHIYDTWCIVAVDGNAVERATKHFKDLVAFDQGEFTRHAAFCANPAECLSQALETVGQDKQTIDEYATKLVPLIYGDDRPSFDAAFGVFRTAAQTLLSTLPAVKRT</sequence>
<dbReference type="InterPro" id="IPR014942">
    <property type="entry name" value="AbiEii"/>
</dbReference>
<evidence type="ECO:0000313" key="2">
    <source>
        <dbReference type="Proteomes" id="UP000396788"/>
    </source>
</evidence>
<name>A0A5E4XSL1_9BURK</name>
<dbReference type="EMBL" id="CABPRY010000012">
    <property type="protein sequence ID" value="VVE39062.1"/>
    <property type="molecule type" value="Genomic_DNA"/>
</dbReference>
<evidence type="ECO:0008006" key="3">
    <source>
        <dbReference type="Google" id="ProtNLM"/>
    </source>
</evidence>
<proteinExistence type="predicted"/>
<reference evidence="1 2" key="1">
    <citation type="submission" date="2019-08" db="EMBL/GenBank/DDBJ databases">
        <authorList>
            <person name="Peeters C."/>
        </authorList>
    </citation>
    <scope>NUCLEOTIDE SEQUENCE [LARGE SCALE GENOMIC DNA]</scope>
    <source>
        <strain evidence="1 2">LMG 31107</strain>
    </source>
</reference>
<dbReference type="Pfam" id="PF08843">
    <property type="entry name" value="AbiEii"/>
    <property type="match status" value="1"/>
</dbReference>
<protein>
    <recommendedName>
        <fullName evidence="3">Nucleotidyl transferase AbiEii/AbiGii toxin family protein</fullName>
    </recommendedName>
</protein>
<accession>A0A5E4XSL1</accession>